<dbReference type="WBParaSite" id="Hba_18698">
    <property type="protein sequence ID" value="Hba_18698"/>
    <property type="gene ID" value="Hba_18698"/>
</dbReference>
<keyword evidence="1" id="KW-1185">Reference proteome</keyword>
<evidence type="ECO:0000313" key="2">
    <source>
        <dbReference type="WBParaSite" id="Hba_18698"/>
    </source>
</evidence>
<evidence type="ECO:0000313" key="1">
    <source>
        <dbReference type="Proteomes" id="UP000095283"/>
    </source>
</evidence>
<proteinExistence type="predicted"/>
<name>A0A1I7XME4_HETBA</name>
<reference evidence="2" key="1">
    <citation type="submission" date="2016-11" db="UniProtKB">
        <authorList>
            <consortium name="WormBaseParasite"/>
        </authorList>
    </citation>
    <scope>IDENTIFICATION</scope>
</reference>
<sequence length="64" mass="7271">MIGVWMSGTQEMDINRIPNGVRVPPNYIRLSLRLRTSGDSSIRTSGEVINELWIKYFSKTTATL</sequence>
<dbReference type="AlphaFoldDB" id="A0A1I7XME4"/>
<dbReference type="Proteomes" id="UP000095283">
    <property type="component" value="Unplaced"/>
</dbReference>
<accession>A0A1I7XME4</accession>
<organism evidence="1 2">
    <name type="scientific">Heterorhabditis bacteriophora</name>
    <name type="common">Entomopathogenic nematode worm</name>
    <dbReference type="NCBI Taxonomy" id="37862"/>
    <lineage>
        <taxon>Eukaryota</taxon>
        <taxon>Metazoa</taxon>
        <taxon>Ecdysozoa</taxon>
        <taxon>Nematoda</taxon>
        <taxon>Chromadorea</taxon>
        <taxon>Rhabditida</taxon>
        <taxon>Rhabditina</taxon>
        <taxon>Rhabditomorpha</taxon>
        <taxon>Strongyloidea</taxon>
        <taxon>Heterorhabditidae</taxon>
        <taxon>Heterorhabditis</taxon>
    </lineage>
</organism>
<protein>
    <submittedName>
        <fullName evidence="2">Uncharacterized protein</fullName>
    </submittedName>
</protein>